<name>A0ABW2NX62_9BACL</name>
<evidence type="ECO:0000256" key="3">
    <source>
        <dbReference type="ARBA" id="ARBA00010581"/>
    </source>
</evidence>
<dbReference type="InterPro" id="IPR013833">
    <property type="entry name" value="Cyt_c_oxidase_su3_a-hlx"/>
</dbReference>
<evidence type="ECO:0000256" key="4">
    <source>
        <dbReference type="ARBA" id="ARBA00022475"/>
    </source>
</evidence>
<dbReference type="InterPro" id="IPR035973">
    <property type="entry name" value="Cyt_c_oxidase_su3-like_sf"/>
</dbReference>
<keyword evidence="5 9" id="KW-0812">Transmembrane</keyword>
<comment type="function">
    <text evidence="10">Catalyzes quinol oxidation with the concomitant reduction of oxygen to water.</text>
</comment>
<dbReference type="InterPro" id="IPR014246">
    <property type="entry name" value="QoxC"/>
</dbReference>
<comment type="caution">
    <text evidence="12">The sequence shown here is derived from an EMBL/GenBank/DDBJ whole genome shotgun (WGS) entry which is preliminary data.</text>
</comment>
<keyword evidence="6 10" id="KW-1133">Transmembrane helix</keyword>
<evidence type="ECO:0000256" key="6">
    <source>
        <dbReference type="ARBA" id="ARBA00022989"/>
    </source>
</evidence>
<accession>A0ABW2NX62</accession>
<dbReference type="InterPro" id="IPR024791">
    <property type="entry name" value="Cyt_c/ubiquinol_Oxase_su3"/>
</dbReference>
<reference evidence="13" key="1">
    <citation type="journal article" date="2019" name="Int. J. Syst. Evol. Microbiol.">
        <title>The Global Catalogue of Microorganisms (GCM) 10K type strain sequencing project: providing services to taxonomists for standard genome sequencing and annotation.</title>
        <authorList>
            <consortium name="The Broad Institute Genomics Platform"/>
            <consortium name="The Broad Institute Genome Sequencing Center for Infectious Disease"/>
            <person name="Wu L."/>
            <person name="Ma J."/>
        </authorList>
    </citation>
    <scope>NUCLEOTIDE SEQUENCE [LARGE SCALE GENOMIC DNA]</scope>
    <source>
        <strain evidence="13">NBRC 106396</strain>
    </source>
</reference>
<dbReference type="RefSeq" id="WP_379751596.1">
    <property type="nucleotide sequence ID" value="NZ_JBHTCP010000052.1"/>
</dbReference>
<feature type="transmembrane region" description="Helical" evidence="10">
    <location>
        <begin position="137"/>
        <end position="161"/>
    </location>
</feature>
<comment type="subcellular location">
    <subcellularLocation>
        <location evidence="2 9">Cell membrane</location>
        <topology evidence="2 9">Multi-pass membrane protein</topology>
    </subcellularLocation>
</comment>
<dbReference type="InterPro" id="IPR033946">
    <property type="entry name" value="Ubiquinol_oxase_su3_dom"/>
</dbReference>
<feature type="transmembrane region" description="Helical" evidence="10">
    <location>
        <begin position="23"/>
        <end position="48"/>
    </location>
</feature>
<sequence>MGAHNTTIDPNTPMEYQTETGRLNILGFWIFLGAEIALFATLFATYLVLFSRTAGGPTPGELFEIKGVMLQTFLLLTSSFTCGIAIHEMRRHNLKGLYTWMIITLALGLGFLGLEIYEFVHYVHEGATMQTSAFWSAFFVLVGTHGAHVTLGIGWVILILIQLKMRGLNPATSKKVFIVSLYWHFLDVVWIFVFTAVYLYGMMEPSMGGGMHHG</sequence>
<dbReference type="CDD" id="cd02863">
    <property type="entry name" value="Ubiquinol_oxidase_III"/>
    <property type="match status" value="1"/>
</dbReference>
<evidence type="ECO:0000313" key="13">
    <source>
        <dbReference type="Proteomes" id="UP001596549"/>
    </source>
</evidence>
<dbReference type="PANTHER" id="PTHR11403">
    <property type="entry name" value="CYTOCHROME C OXIDASE SUBUNIT III"/>
    <property type="match status" value="1"/>
</dbReference>
<dbReference type="InterPro" id="IPR000298">
    <property type="entry name" value="Cyt_c_oxidase-like_su3"/>
</dbReference>
<dbReference type="Proteomes" id="UP001596549">
    <property type="component" value="Unassembled WGS sequence"/>
</dbReference>
<evidence type="ECO:0000256" key="8">
    <source>
        <dbReference type="ARBA" id="ARBA00023136"/>
    </source>
</evidence>
<evidence type="ECO:0000256" key="5">
    <source>
        <dbReference type="ARBA" id="ARBA00022692"/>
    </source>
</evidence>
<dbReference type="PROSITE" id="PS50253">
    <property type="entry name" value="COX3"/>
    <property type="match status" value="1"/>
</dbReference>
<feature type="domain" description="Heme-copper oxidase subunit III family profile" evidence="11">
    <location>
        <begin position="26"/>
        <end position="202"/>
    </location>
</feature>
<evidence type="ECO:0000256" key="7">
    <source>
        <dbReference type="ARBA" id="ARBA00023002"/>
    </source>
</evidence>
<feature type="transmembrane region" description="Helical" evidence="10">
    <location>
        <begin position="181"/>
        <end position="201"/>
    </location>
</feature>
<dbReference type="EMBL" id="JBHTCP010000052">
    <property type="protein sequence ID" value="MFC7373553.1"/>
    <property type="molecule type" value="Genomic_DNA"/>
</dbReference>
<evidence type="ECO:0000256" key="10">
    <source>
        <dbReference type="RuleBase" id="RU367152"/>
    </source>
</evidence>
<dbReference type="NCBIfam" id="TIGR02897">
    <property type="entry name" value="QoxC"/>
    <property type="match status" value="1"/>
</dbReference>
<organism evidence="12 13">
    <name type="scientific">Fictibacillus iocasae</name>
    <dbReference type="NCBI Taxonomy" id="2715437"/>
    <lineage>
        <taxon>Bacteria</taxon>
        <taxon>Bacillati</taxon>
        <taxon>Bacillota</taxon>
        <taxon>Bacilli</taxon>
        <taxon>Bacillales</taxon>
        <taxon>Fictibacillaceae</taxon>
        <taxon>Fictibacillus</taxon>
    </lineage>
</organism>
<evidence type="ECO:0000259" key="11">
    <source>
        <dbReference type="PROSITE" id="PS50253"/>
    </source>
</evidence>
<keyword evidence="7 10" id="KW-0560">Oxidoreductase</keyword>
<protein>
    <recommendedName>
        <fullName evidence="10">Quinol oxidase subunit 3</fullName>
        <ecNumber evidence="10">1.10.3.-</ecNumber>
    </recommendedName>
</protein>
<keyword evidence="13" id="KW-1185">Reference proteome</keyword>
<dbReference type="Pfam" id="PF00510">
    <property type="entry name" value="COX3"/>
    <property type="match status" value="1"/>
</dbReference>
<comment type="catalytic activity">
    <reaction evidence="1 10">
        <text>2 a quinol + O2 = 2 a quinone + 2 H2O</text>
        <dbReference type="Rhea" id="RHEA:55376"/>
        <dbReference type="ChEBI" id="CHEBI:15377"/>
        <dbReference type="ChEBI" id="CHEBI:15379"/>
        <dbReference type="ChEBI" id="CHEBI:24646"/>
        <dbReference type="ChEBI" id="CHEBI:132124"/>
    </reaction>
</comment>
<dbReference type="PANTHER" id="PTHR11403:SF2">
    <property type="entry name" value="CYTOCHROME BO(3) UBIQUINOL OXIDASE SUBUNIT 3"/>
    <property type="match status" value="1"/>
</dbReference>
<comment type="similarity">
    <text evidence="3 9">Belongs to the cytochrome c oxidase subunit 3 family.</text>
</comment>
<dbReference type="EC" id="1.10.3.-" evidence="10"/>
<evidence type="ECO:0000313" key="12">
    <source>
        <dbReference type="EMBL" id="MFC7373553.1"/>
    </source>
</evidence>
<gene>
    <name evidence="12" type="primary">qoxC</name>
    <name evidence="12" type="ORF">ACFQPF_18070</name>
</gene>
<keyword evidence="8 10" id="KW-0472">Membrane</keyword>
<keyword evidence="4 10" id="KW-1003">Cell membrane</keyword>
<feature type="transmembrane region" description="Helical" evidence="10">
    <location>
        <begin position="98"/>
        <end position="117"/>
    </location>
</feature>
<dbReference type="Gene3D" id="1.20.120.80">
    <property type="entry name" value="Cytochrome c oxidase, subunit III, four-helix bundle"/>
    <property type="match status" value="1"/>
</dbReference>
<dbReference type="SUPFAM" id="SSF81452">
    <property type="entry name" value="Cytochrome c oxidase subunit III-like"/>
    <property type="match status" value="1"/>
</dbReference>
<feature type="transmembrane region" description="Helical" evidence="10">
    <location>
        <begin position="68"/>
        <end position="86"/>
    </location>
</feature>
<proteinExistence type="inferred from homology"/>
<evidence type="ECO:0000256" key="1">
    <source>
        <dbReference type="ARBA" id="ARBA00000725"/>
    </source>
</evidence>
<evidence type="ECO:0000256" key="2">
    <source>
        <dbReference type="ARBA" id="ARBA00004651"/>
    </source>
</evidence>
<evidence type="ECO:0000256" key="9">
    <source>
        <dbReference type="RuleBase" id="RU003376"/>
    </source>
</evidence>